<dbReference type="GeneID" id="78477957"/>
<dbReference type="EMBL" id="MPJZ01000052">
    <property type="protein sequence ID" value="OLU45150.1"/>
    <property type="molecule type" value="Genomic_DNA"/>
</dbReference>
<dbReference type="SUPFAM" id="SSF52540">
    <property type="entry name" value="P-loop containing nucleoside triphosphate hydrolases"/>
    <property type="match status" value="1"/>
</dbReference>
<dbReference type="GO" id="GO:0005829">
    <property type="term" value="C:cytosol"/>
    <property type="evidence" value="ECO:0007669"/>
    <property type="project" value="TreeGrafter"/>
</dbReference>
<dbReference type="PATRIC" id="fig|1702221.3.peg.1176"/>
<evidence type="ECO:0000313" key="11">
    <source>
        <dbReference type="Proteomes" id="UP000186758"/>
    </source>
</evidence>
<feature type="domain" description="PhoH-like protein" evidence="7">
    <location>
        <begin position="114"/>
        <end position="316"/>
    </location>
</feature>
<reference evidence="8 10" key="1">
    <citation type="journal article" date="2016" name="Gut Pathog.">
        <title>Whole genome sequencing of "Faecalibaculum rodentium" ALO17, isolated from C57BL/6J laboratory mouse feces.</title>
        <authorList>
            <person name="Lim S."/>
            <person name="Chang D.H."/>
            <person name="Ahn S."/>
            <person name="Kim B.C."/>
        </authorList>
    </citation>
    <scope>NUCLEOTIDE SEQUENCE [LARGE SCALE GENOMIC DNA]</scope>
    <source>
        <strain evidence="8 10">Alo17</strain>
    </source>
</reference>
<protein>
    <recommendedName>
        <fullName evidence="6">PhoH-like protein</fullName>
    </recommendedName>
</protein>
<keyword evidence="10" id="KW-1185">Reference proteome</keyword>
<comment type="subcellular location">
    <subcellularLocation>
        <location evidence="1">Cytoplasm</location>
    </subcellularLocation>
</comment>
<comment type="similarity">
    <text evidence="2">Belongs to the PhoH family.</text>
</comment>
<evidence type="ECO:0000313" key="9">
    <source>
        <dbReference type="EMBL" id="OLU45150.1"/>
    </source>
</evidence>
<dbReference type="STRING" id="1702221.AALO17_12220"/>
<evidence type="ECO:0000259" key="7">
    <source>
        <dbReference type="Pfam" id="PF02562"/>
    </source>
</evidence>
<dbReference type="PANTHER" id="PTHR30473">
    <property type="entry name" value="PROTEIN PHOH"/>
    <property type="match status" value="1"/>
</dbReference>
<dbReference type="InterPro" id="IPR003714">
    <property type="entry name" value="PhoH"/>
</dbReference>
<dbReference type="EMBL" id="CP011391">
    <property type="protein sequence ID" value="AMK54356.1"/>
    <property type="molecule type" value="Genomic_DNA"/>
</dbReference>
<keyword evidence="5" id="KW-0067">ATP-binding</keyword>
<name>A0A140DUM9_9FIRM</name>
<evidence type="ECO:0000313" key="8">
    <source>
        <dbReference type="EMBL" id="AMK54356.1"/>
    </source>
</evidence>
<dbReference type="PANTHER" id="PTHR30473:SF1">
    <property type="entry name" value="PHOH-LIKE PROTEIN"/>
    <property type="match status" value="1"/>
</dbReference>
<dbReference type="FunFam" id="3.40.50.300:FF:000013">
    <property type="entry name" value="PhoH family ATPase"/>
    <property type="match status" value="1"/>
</dbReference>
<evidence type="ECO:0000256" key="2">
    <source>
        <dbReference type="ARBA" id="ARBA00010393"/>
    </source>
</evidence>
<gene>
    <name evidence="8" type="ORF">AALO17_12220</name>
    <name evidence="9" type="ORF">BO223_05525</name>
</gene>
<evidence type="ECO:0000256" key="5">
    <source>
        <dbReference type="ARBA" id="ARBA00022840"/>
    </source>
</evidence>
<evidence type="ECO:0000313" key="10">
    <source>
        <dbReference type="Proteomes" id="UP000069771"/>
    </source>
</evidence>
<evidence type="ECO:0000256" key="3">
    <source>
        <dbReference type="ARBA" id="ARBA00022490"/>
    </source>
</evidence>
<evidence type="ECO:0000256" key="6">
    <source>
        <dbReference type="ARBA" id="ARBA00039970"/>
    </source>
</evidence>
<dbReference type="AlphaFoldDB" id="A0A140DUM9"/>
<accession>A0A140DUM9</accession>
<organism evidence="8 10">
    <name type="scientific">Faecalibaculum rodentium</name>
    <dbReference type="NCBI Taxonomy" id="1702221"/>
    <lineage>
        <taxon>Bacteria</taxon>
        <taxon>Bacillati</taxon>
        <taxon>Bacillota</taxon>
        <taxon>Erysipelotrichia</taxon>
        <taxon>Erysipelotrichales</taxon>
        <taxon>Erysipelotrichaceae</taxon>
        <taxon>Faecalibaculum</taxon>
    </lineage>
</organism>
<evidence type="ECO:0000256" key="4">
    <source>
        <dbReference type="ARBA" id="ARBA00022741"/>
    </source>
</evidence>
<evidence type="ECO:0000256" key="1">
    <source>
        <dbReference type="ARBA" id="ARBA00004496"/>
    </source>
</evidence>
<dbReference type="RefSeq" id="WP_067556598.1">
    <property type="nucleotide sequence ID" value="NZ_CAMTBT010000001.1"/>
</dbReference>
<dbReference type="KEGG" id="fro:AALO17_12220"/>
<proteinExistence type="inferred from homology"/>
<dbReference type="InterPro" id="IPR027417">
    <property type="entry name" value="P-loop_NTPase"/>
</dbReference>
<dbReference type="OrthoDB" id="9773137at2"/>
<keyword evidence="4" id="KW-0547">Nucleotide-binding</keyword>
<dbReference type="GO" id="GO:0005524">
    <property type="term" value="F:ATP binding"/>
    <property type="evidence" value="ECO:0007669"/>
    <property type="project" value="UniProtKB-KW"/>
</dbReference>
<dbReference type="Proteomes" id="UP000186758">
    <property type="component" value="Unassembled WGS sequence"/>
</dbReference>
<keyword evidence="3" id="KW-0963">Cytoplasm</keyword>
<sequence length="320" mass="35347">METKTLTLDCKDYDMSLMQVLAGNHDENLDVLSQAFHVPVLLRGHQVKVLEVKPEDEAAILEVLNKALDIIDERLELSTADMKYLCSLAKSGQLSQFSAANLKPVARTKTGRPIYPRTAGQARLTGAFEDSDIVFAVGAAGTGKTYLAVAWAVQQLKKENIERIVLTRPAVEAGESLGFLPGDMKEKVDPYLRPLYDALYDMLGQETVDRYLERGVIEIAPLAFMRGRTLNKAVVILDEAQNATKAQMKMFLTRMGQQCRMIVTGDVTQIDLIRRQDSGLVQAADLLKDIDGISVIRLTESDVVRHPLVAKIIAAYASVE</sequence>
<dbReference type="Pfam" id="PF02562">
    <property type="entry name" value="PhoH"/>
    <property type="match status" value="1"/>
</dbReference>
<dbReference type="InterPro" id="IPR051451">
    <property type="entry name" value="PhoH2-like"/>
</dbReference>
<dbReference type="Gene3D" id="3.40.50.300">
    <property type="entry name" value="P-loop containing nucleotide triphosphate hydrolases"/>
    <property type="match status" value="1"/>
</dbReference>
<reference evidence="9 11" key="2">
    <citation type="submission" date="2016-11" db="EMBL/GenBank/DDBJ databases">
        <title>Description of two novel members of the family Erysipelotrichaceae: Ileibacterium lipovorans gen. nov., sp. nov. and Dubosiella newyorkensis, gen. nov., sp. nov.</title>
        <authorList>
            <person name="Cox L.M."/>
            <person name="Sohn J."/>
            <person name="Tyrrell K.L."/>
            <person name="Citron D.M."/>
            <person name="Lawson P.A."/>
            <person name="Patel N.B."/>
            <person name="Iizumi T."/>
            <person name="Perez-Perez G.I."/>
            <person name="Goldstein E.J."/>
            <person name="Blaser M.J."/>
        </authorList>
    </citation>
    <scope>NUCLEOTIDE SEQUENCE [LARGE SCALE GENOMIC DNA]</scope>
    <source>
        <strain evidence="9 11">NYU-BL-K8</strain>
    </source>
</reference>
<dbReference type="Proteomes" id="UP000069771">
    <property type="component" value="Chromosome"/>
</dbReference>